<gene>
    <name evidence="1" type="ORF">KC19_12G061800</name>
</gene>
<reference evidence="1" key="1">
    <citation type="submission" date="2020-06" db="EMBL/GenBank/DDBJ databases">
        <title>WGS assembly of Ceratodon purpureus strain R40.</title>
        <authorList>
            <person name="Carey S.B."/>
            <person name="Jenkins J."/>
            <person name="Shu S."/>
            <person name="Lovell J.T."/>
            <person name="Sreedasyam A."/>
            <person name="Maumus F."/>
            <person name="Tiley G.P."/>
            <person name="Fernandez-Pozo N."/>
            <person name="Barry K."/>
            <person name="Chen C."/>
            <person name="Wang M."/>
            <person name="Lipzen A."/>
            <person name="Daum C."/>
            <person name="Saski C.A."/>
            <person name="Payton A.C."/>
            <person name="Mcbreen J.C."/>
            <person name="Conrad R.E."/>
            <person name="Kollar L.M."/>
            <person name="Olsson S."/>
            <person name="Huttunen S."/>
            <person name="Landis J.B."/>
            <person name="Wickett N.J."/>
            <person name="Johnson M.G."/>
            <person name="Rensing S.A."/>
            <person name="Grimwood J."/>
            <person name="Schmutz J."/>
            <person name="Mcdaniel S.F."/>
        </authorList>
    </citation>
    <scope>NUCLEOTIDE SEQUENCE</scope>
    <source>
        <strain evidence="1">R40</strain>
    </source>
</reference>
<proteinExistence type="predicted"/>
<comment type="caution">
    <text evidence="1">The sequence shown here is derived from an EMBL/GenBank/DDBJ whole genome shotgun (WGS) entry which is preliminary data.</text>
</comment>
<evidence type="ECO:0000313" key="2">
    <source>
        <dbReference type="Proteomes" id="UP000822688"/>
    </source>
</evidence>
<accession>A0A8T0G9Y4</accession>
<dbReference type="Proteomes" id="UP000822688">
    <property type="component" value="Chromosome 12"/>
</dbReference>
<dbReference type="AlphaFoldDB" id="A0A8T0G9Y4"/>
<sequence length="119" mass="13280">MWQITNPRLGWRARRFGVHLTCLRSGSVELPFSRALDVSSYSMTLYEVRTGHIPFEYGCGHSSDSVSASQLTTQCPCPATCCTMCQTRLLATGYWQRKSVPHGSKPEVTAWTFLGDTQS</sequence>
<organism evidence="1 2">
    <name type="scientific">Ceratodon purpureus</name>
    <name type="common">Fire moss</name>
    <name type="synonym">Dicranum purpureum</name>
    <dbReference type="NCBI Taxonomy" id="3225"/>
    <lineage>
        <taxon>Eukaryota</taxon>
        <taxon>Viridiplantae</taxon>
        <taxon>Streptophyta</taxon>
        <taxon>Embryophyta</taxon>
        <taxon>Bryophyta</taxon>
        <taxon>Bryophytina</taxon>
        <taxon>Bryopsida</taxon>
        <taxon>Dicranidae</taxon>
        <taxon>Pseudoditrichales</taxon>
        <taxon>Ditrichaceae</taxon>
        <taxon>Ceratodon</taxon>
    </lineage>
</organism>
<keyword evidence="2" id="KW-1185">Reference proteome</keyword>
<name>A0A8T0G9Y4_CERPU</name>
<protein>
    <submittedName>
        <fullName evidence="1">Uncharacterized protein</fullName>
    </submittedName>
</protein>
<evidence type="ECO:0000313" key="1">
    <source>
        <dbReference type="EMBL" id="KAG0554092.1"/>
    </source>
</evidence>
<dbReference type="EMBL" id="CM026433">
    <property type="protein sequence ID" value="KAG0554092.1"/>
    <property type="molecule type" value="Genomic_DNA"/>
</dbReference>